<accession>A0A4Y2SY85</accession>
<dbReference type="EMBL" id="BGPR01024896">
    <property type="protein sequence ID" value="GBN93338.1"/>
    <property type="molecule type" value="Genomic_DNA"/>
</dbReference>
<dbReference type="AlphaFoldDB" id="A0A4Y2SY85"/>
<keyword evidence="2" id="KW-1185">Reference proteome</keyword>
<comment type="caution">
    <text evidence="1">The sequence shown here is derived from an EMBL/GenBank/DDBJ whole genome shotgun (WGS) entry which is preliminary data.</text>
</comment>
<protein>
    <submittedName>
        <fullName evidence="1">Uncharacterized protein</fullName>
    </submittedName>
</protein>
<evidence type="ECO:0000313" key="2">
    <source>
        <dbReference type="Proteomes" id="UP000499080"/>
    </source>
</evidence>
<evidence type="ECO:0000313" key="1">
    <source>
        <dbReference type="EMBL" id="GBN93338.1"/>
    </source>
</evidence>
<sequence>MFYCHRDFLGENGDQLAVLKWLDCNLLEWQGKGKSSPGCFVLPLANIPLGLYLSSTGFVMGKLIFKTQPCTTSHTDGRLRCRIFYITYSLLA</sequence>
<name>A0A4Y2SY85_ARAVE</name>
<dbReference type="Proteomes" id="UP000499080">
    <property type="component" value="Unassembled WGS sequence"/>
</dbReference>
<reference evidence="1 2" key="1">
    <citation type="journal article" date="2019" name="Sci. Rep.">
        <title>Orb-weaving spider Araneus ventricosus genome elucidates the spidroin gene catalogue.</title>
        <authorList>
            <person name="Kono N."/>
            <person name="Nakamura H."/>
            <person name="Ohtoshi R."/>
            <person name="Moran D.A.P."/>
            <person name="Shinohara A."/>
            <person name="Yoshida Y."/>
            <person name="Fujiwara M."/>
            <person name="Mori M."/>
            <person name="Tomita M."/>
            <person name="Arakawa K."/>
        </authorList>
    </citation>
    <scope>NUCLEOTIDE SEQUENCE [LARGE SCALE GENOMIC DNA]</scope>
</reference>
<proteinExistence type="predicted"/>
<gene>
    <name evidence="1" type="ORF">AVEN_67365_1</name>
</gene>
<organism evidence="1 2">
    <name type="scientific">Araneus ventricosus</name>
    <name type="common">Orbweaver spider</name>
    <name type="synonym">Epeira ventricosa</name>
    <dbReference type="NCBI Taxonomy" id="182803"/>
    <lineage>
        <taxon>Eukaryota</taxon>
        <taxon>Metazoa</taxon>
        <taxon>Ecdysozoa</taxon>
        <taxon>Arthropoda</taxon>
        <taxon>Chelicerata</taxon>
        <taxon>Arachnida</taxon>
        <taxon>Araneae</taxon>
        <taxon>Araneomorphae</taxon>
        <taxon>Entelegynae</taxon>
        <taxon>Araneoidea</taxon>
        <taxon>Araneidae</taxon>
        <taxon>Araneus</taxon>
    </lineage>
</organism>